<dbReference type="CDD" id="cd00092">
    <property type="entry name" value="HTH_CRP"/>
    <property type="match status" value="1"/>
</dbReference>
<dbReference type="SMART" id="SM00100">
    <property type="entry name" value="cNMP"/>
    <property type="match status" value="1"/>
</dbReference>
<evidence type="ECO:0000256" key="3">
    <source>
        <dbReference type="ARBA" id="ARBA00023159"/>
    </source>
</evidence>
<dbReference type="Proteomes" id="UP000195152">
    <property type="component" value="Unassembled WGS sequence"/>
</dbReference>
<dbReference type="InterPro" id="IPR018490">
    <property type="entry name" value="cNMP-bd_dom_sf"/>
</dbReference>
<protein>
    <submittedName>
        <fullName evidence="7">cAMP-binding protein</fullName>
    </submittedName>
</protein>
<dbReference type="InterPro" id="IPR036390">
    <property type="entry name" value="WH_DNA-bd_sf"/>
</dbReference>
<evidence type="ECO:0000256" key="2">
    <source>
        <dbReference type="ARBA" id="ARBA00023125"/>
    </source>
</evidence>
<dbReference type="InterPro" id="IPR000595">
    <property type="entry name" value="cNMP-bd_dom"/>
</dbReference>
<accession>A0A242W0Y9</accession>
<dbReference type="InterPro" id="IPR036388">
    <property type="entry name" value="WH-like_DNA-bd_sf"/>
</dbReference>
<dbReference type="InterPro" id="IPR014710">
    <property type="entry name" value="RmlC-like_jellyroll"/>
</dbReference>
<feature type="domain" description="HTH crp-type" evidence="6">
    <location>
        <begin position="155"/>
        <end position="229"/>
    </location>
</feature>
<dbReference type="EMBL" id="NFCF01000101">
    <property type="protein sequence ID" value="OTW45090.1"/>
    <property type="molecule type" value="Genomic_DNA"/>
</dbReference>
<dbReference type="Gene3D" id="1.10.10.10">
    <property type="entry name" value="Winged helix-like DNA-binding domain superfamily/Winged helix DNA-binding domain"/>
    <property type="match status" value="1"/>
</dbReference>
<dbReference type="PANTHER" id="PTHR24567:SF28">
    <property type="entry name" value="LISTERIOLYSIN REGULATORY PROTEIN"/>
    <property type="match status" value="1"/>
</dbReference>
<dbReference type="Pfam" id="PF00027">
    <property type="entry name" value="cNMP_binding"/>
    <property type="match status" value="1"/>
</dbReference>
<keyword evidence="4" id="KW-0804">Transcription</keyword>
<dbReference type="SUPFAM" id="SSF46785">
    <property type="entry name" value="Winged helix' DNA-binding domain"/>
    <property type="match status" value="1"/>
</dbReference>
<keyword evidence="3" id="KW-0010">Activator</keyword>
<dbReference type="InterPro" id="IPR012318">
    <property type="entry name" value="HTH_CRP"/>
</dbReference>
<evidence type="ECO:0000313" key="7">
    <source>
        <dbReference type="EMBL" id="OTW45090.1"/>
    </source>
</evidence>
<dbReference type="Pfam" id="PF13545">
    <property type="entry name" value="HTH_Crp_2"/>
    <property type="match status" value="1"/>
</dbReference>
<sequence>MAKHYDHKNSRELCPRKVLIFKTLSEEEISNIASMTKHKKFKKGQPLILEGDKSDTLFIINSGQVKLSTLTLQGKEQILHILSSGESFCELNVFNYDEKSNFSAYAIEDTHICMLKKENMDYIMERNPSIVLKLLKIVTKRLAKVENLVQNLATNNPEVRIAHILLEFCDKYGKSTEDGILINLPLTREELANYAGVTRETISRKLNKFESLGLMASVGNKKIIIKNQLAIRRLISF</sequence>
<feature type="domain" description="Cyclic nucleotide-binding" evidence="5">
    <location>
        <begin position="20"/>
        <end position="141"/>
    </location>
</feature>
<evidence type="ECO:0000256" key="1">
    <source>
        <dbReference type="ARBA" id="ARBA00023015"/>
    </source>
</evidence>
<dbReference type="PRINTS" id="PR00034">
    <property type="entry name" value="HTHCRP"/>
</dbReference>
<dbReference type="CDD" id="cd00038">
    <property type="entry name" value="CAP_ED"/>
    <property type="match status" value="1"/>
</dbReference>
<dbReference type="PROSITE" id="PS51063">
    <property type="entry name" value="HTH_CRP_2"/>
    <property type="match status" value="1"/>
</dbReference>
<evidence type="ECO:0000259" key="6">
    <source>
        <dbReference type="PROSITE" id="PS51063"/>
    </source>
</evidence>
<organism evidence="7 8">
    <name type="scientific">Bacillus thuringiensis serovar mexicanensis</name>
    <dbReference type="NCBI Taxonomy" id="180868"/>
    <lineage>
        <taxon>Bacteria</taxon>
        <taxon>Bacillati</taxon>
        <taxon>Bacillota</taxon>
        <taxon>Bacilli</taxon>
        <taxon>Bacillales</taxon>
        <taxon>Bacillaceae</taxon>
        <taxon>Bacillus</taxon>
        <taxon>Bacillus cereus group</taxon>
    </lineage>
</organism>
<dbReference type="AlphaFoldDB" id="A0A242W0Y9"/>
<dbReference type="SMART" id="SM00419">
    <property type="entry name" value="HTH_CRP"/>
    <property type="match status" value="1"/>
</dbReference>
<dbReference type="PANTHER" id="PTHR24567">
    <property type="entry name" value="CRP FAMILY TRANSCRIPTIONAL REGULATORY PROTEIN"/>
    <property type="match status" value="1"/>
</dbReference>
<gene>
    <name evidence="7" type="ORF">BK699_27610</name>
</gene>
<evidence type="ECO:0000256" key="4">
    <source>
        <dbReference type="ARBA" id="ARBA00023163"/>
    </source>
</evidence>
<dbReference type="GO" id="GO:0003677">
    <property type="term" value="F:DNA binding"/>
    <property type="evidence" value="ECO:0007669"/>
    <property type="project" value="UniProtKB-KW"/>
</dbReference>
<reference evidence="7 8" key="1">
    <citation type="submission" date="2016-10" db="EMBL/GenBank/DDBJ databases">
        <title>Comparative genomics of Bacillus thuringiensis reveals a path to pathogens against multiple invertebrate hosts.</title>
        <authorList>
            <person name="Zheng J."/>
            <person name="Gao Q."/>
            <person name="Liu H."/>
            <person name="Peng D."/>
            <person name="Ruan L."/>
            <person name="Sun M."/>
        </authorList>
    </citation>
    <scope>NUCLEOTIDE SEQUENCE [LARGE SCALE GENOMIC DNA]</scope>
    <source>
        <strain evidence="7">BGSC 4AC1</strain>
    </source>
</reference>
<evidence type="ECO:0000259" key="5">
    <source>
        <dbReference type="PROSITE" id="PS50042"/>
    </source>
</evidence>
<keyword evidence="1" id="KW-0805">Transcription regulation</keyword>
<dbReference type="SUPFAM" id="SSF51206">
    <property type="entry name" value="cAMP-binding domain-like"/>
    <property type="match status" value="1"/>
</dbReference>
<dbReference type="PROSITE" id="PS50042">
    <property type="entry name" value="CNMP_BINDING_3"/>
    <property type="match status" value="1"/>
</dbReference>
<dbReference type="GO" id="GO:0003700">
    <property type="term" value="F:DNA-binding transcription factor activity"/>
    <property type="evidence" value="ECO:0007669"/>
    <property type="project" value="TreeGrafter"/>
</dbReference>
<name>A0A242W0Y9_BACTU</name>
<dbReference type="InterPro" id="IPR050397">
    <property type="entry name" value="Env_Response_Regulators"/>
</dbReference>
<keyword evidence="2" id="KW-0238">DNA-binding</keyword>
<dbReference type="RefSeq" id="WP_001062227.1">
    <property type="nucleotide sequence ID" value="NZ_NFCF01000101.1"/>
</dbReference>
<dbReference type="Gene3D" id="2.60.120.10">
    <property type="entry name" value="Jelly Rolls"/>
    <property type="match status" value="1"/>
</dbReference>
<evidence type="ECO:0000313" key="8">
    <source>
        <dbReference type="Proteomes" id="UP000195152"/>
    </source>
</evidence>
<proteinExistence type="predicted"/>
<comment type="caution">
    <text evidence="7">The sequence shown here is derived from an EMBL/GenBank/DDBJ whole genome shotgun (WGS) entry which is preliminary data.</text>
</comment>
<dbReference type="GO" id="GO:0005829">
    <property type="term" value="C:cytosol"/>
    <property type="evidence" value="ECO:0007669"/>
    <property type="project" value="TreeGrafter"/>
</dbReference>